<dbReference type="SUPFAM" id="SSF52540">
    <property type="entry name" value="P-loop containing nucleoside triphosphate hydrolases"/>
    <property type="match status" value="1"/>
</dbReference>
<sequence>MRIKKLDLRAFGPFTDNVLDFSSEYPGLHIVYGLNEAGKSSALRALDSFFFGMPDRTNDLSLEHKKTKVAAL</sequence>
<accession>A0A445N197</accession>
<dbReference type="InterPro" id="IPR038734">
    <property type="entry name" value="YhaN_AAA"/>
</dbReference>
<evidence type="ECO:0000259" key="1">
    <source>
        <dbReference type="Pfam" id="PF13514"/>
    </source>
</evidence>
<gene>
    <name evidence="2" type="ORF">PITCH_A580014</name>
</gene>
<dbReference type="Gene3D" id="3.40.50.300">
    <property type="entry name" value="P-loop containing nucleotide triphosphate hydrolases"/>
    <property type="match status" value="1"/>
</dbReference>
<feature type="domain" description="YhaN AAA" evidence="1">
    <location>
        <begin position="1"/>
        <end position="62"/>
    </location>
</feature>
<dbReference type="AlphaFoldDB" id="A0A445N197"/>
<dbReference type="PANTHER" id="PTHR41259">
    <property type="entry name" value="DOUBLE-STRAND BREAK REPAIR RAD50 ATPASE, PUTATIVE-RELATED"/>
    <property type="match status" value="1"/>
</dbReference>
<dbReference type="InterPro" id="IPR027417">
    <property type="entry name" value="P-loop_NTPase"/>
</dbReference>
<evidence type="ECO:0000313" key="2">
    <source>
        <dbReference type="EMBL" id="SPD75411.1"/>
    </source>
</evidence>
<dbReference type="EMBL" id="OJIN01000201">
    <property type="protein sequence ID" value="SPD75411.1"/>
    <property type="molecule type" value="Genomic_DNA"/>
</dbReference>
<reference evidence="2" key="1">
    <citation type="submission" date="2018-01" db="EMBL/GenBank/DDBJ databases">
        <authorList>
            <person name="Regsiter A."/>
            <person name="William W."/>
        </authorList>
    </citation>
    <scope>NUCLEOTIDE SEQUENCE</scope>
    <source>
        <strain evidence="2">TRIP AH-1</strain>
    </source>
</reference>
<dbReference type="Pfam" id="PF13514">
    <property type="entry name" value="AAA_27"/>
    <property type="match status" value="1"/>
</dbReference>
<dbReference type="PANTHER" id="PTHR41259:SF1">
    <property type="entry name" value="DOUBLE-STRAND BREAK REPAIR RAD50 ATPASE, PUTATIVE-RELATED"/>
    <property type="match status" value="1"/>
</dbReference>
<organism evidence="2">
    <name type="scientific">uncultured Desulfobacterium sp</name>
    <dbReference type="NCBI Taxonomy" id="201089"/>
    <lineage>
        <taxon>Bacteria</taxon>
        <taxon>Pseudomonadati</taxon>
        <taxon>Thermodesulfobacteriota</taxon>
        <taxon>Desulfobacteria</taxon>
        <taxon>Desulfobacterales</taxon>
        <taxon>Desulfobacteriaceae</taxon>
        <taxon>Desulfobacterium</taxon>
        <taxon>environmental samples</taxon>
    </lineage>
</organism>
<protein>
    <recommendedName>
        <fullName evidence="1">YhaN AAA domain-containing protein</fullName>
    </recommendedName>
</protein>
<name>A0A445N197_9BACT</name>
<proteinExistence type="predicted"/>